<keyword evidence="1" id="KW-0732">Signal</keyword>
<dbReference type="Gene3D" id="3.40.50.1820">
    <property type="entry name" value="alpha/beta hydrolase"/>
    <property type="match status" value="2"/>
</dbReference>
<dbReference type="PANTHER" id="PTHR42972:SF8">
    <property type="entry name" value="POLYHYDROXYBUTYRATE DEPOLYMERASE"/>
    <property type="match status" value="1"/>
</dbReference>
<reference evidence="2 3" key="1">
    <citation type="submission" date="2020-04" db="EMBL/GenBank/DDBJ databases">
        <title>Donghicola sp., a member of the Rhodobacteraceae family isolated from mangrove forest in Thailand.</title>
        <authorList>
            <person name="Charoenyingcharoen P."/>
            <person name="Yukphan P."/>
        </authorList>
    </citation>
    <scope>NUCLEOTIDE SEQUENCE [LARGE SCALE GENOMIC DNA]</scope>
    <source>
        <strain evidence="2 3">B5-SW-15</strain>
    </source>
</reference>
<dbReference type="Proteomes" id="UP000592216">
    <property type="component" value="Unassembled WGS sequence"/>
</dbReference>
<dbReference type="InterPro" id="IPR029058">
    <property type="entry name" value="AB_hydrolase_fold"/>
</dbReference>
<dbReference type="PANTHER" id="PTHR42972">
    <property type="entry name" value="TOL-PAL SYSTEM PROTEIN TOLB"/>
    <property type="match status" value="1"/>
</dbReference>
<dbReference type="AlphaFoldDB" id="A0A850Q759"/>
<comment type="caution">
    <text evidence="2">The sequence shown here is derived from an EMBL/GenBank/DDBJ whole genome shotgun (WGS) entry which is preliminary data.</text>
</comment>
<feature type="chain" id="PRO_5032684547" description="Poly(3-hydroxybutyrate) depolymerase" evidence="1">
    <location>
        <begin position="22"/>
        <end position="399"/>
    </location>
</feature>
<gene>
    <name evidence="2" type="ORF">HJ536_19985</name>
</gene>
<dbReference type="SUPFAM" id="SSF53474">
    <property type="entry name" value="alpha/beta-Hydrolases"/>
    <property type="match status" value="1"/>
</dbReference>
<sequence length="399" mass="43197">MHFSKSLATACLAVVPFAAPAETVELTQYNLDPHVTVSGLSSGAFMTVQLQTAFSEAVSGVGVVAGGPFNCAGADIYSSVMTEDTRAYTRILQATSVCLNPTEKLPYLPLTALQTGAMKGQSEATIKHLTSIRGIDDPKFIKDDQIYLFHGSQDPIVRDQTMDVLRDMYTELGVPDAQIEYDIRVPAGHSFVTELGDVPCSDTEPDYLNKCPVADDPAKGDVDQARDILTHLYGPLNPPVAPIDANFMSFDQSAYAQDVMGMDNDKHNVEAYLYVPDACQSGQTTCHLHIAIHGCEQGRYATLPDGKPMGDRYATLTGYNGWAEANNIVVLYPQALAVPSAWYVNLWNMAWFGTKVNNPKGCWDWWGYGGDDYLSKDAPQMAAIASMAAALGAPLTTAK</sequence>
<evidence type="ECO:0000256" key="1">
    <source>
        <dbReference type="SAM" id="SignalP"/>
    </source>
</evidence>
<dbReference type="EMBL" id="JABCJE010000020">
    <property type="protein sequence ID" value="NVO25637.1"/>
    <property type="molecule type" value="Genomic_DNA"/>
</dbReference>
<organism evidence="2 3">
    <name type="scientific">Donghicola mangrovi</name>
    <dbReference type="NCBI Taxonomy" id="2729614"/>
    <lineage>
        <taxon>Bacteria</taxon>
        <taxon>Pseudomonadati</taxon>
        <taxon>Pseudomonadota</taxon>
        <taxon>Alphaproteobacteria</taxon>
        <taxon>Rhodobacterales</taxon>
        <taxon>Roseobacteraceae</taxon>
        <taxon>Donghicola</taxon>
    </lineage>
</organism>
<accession>A0A850Q759</accession>
<feature type="signal peptide" evidence="1">
    <location>
        <begin position="1"/>
        <end position="21"/>
    </location>
</feature>
<evidence type="ECO:0000313" key="3">
    <source>
        <dbReference type="Proteomes" id="UP000592216"/>
    </source>
</evidence>
<evidence type="ECO:0000313" key="2">
    <source>
        <dbReference type="EMBL" id="NVO25637.1"/>
    </source>
</evidence>
<dbReference type="RefSeq" id="WP_177159151.1">
    <property type="nucleotide sequence ID" value="NZ_JABCJE010000020.1"/>
</dbReference>
<name>A0A850Q759_9RHOB</name>
<evidence type="ECO:0008006" key="4">
    <source>
        <dbReference type="Google" id="ProtNLM"/>
    </source>
</evidence>
<proteinExistence type="predicted"/>
<protein>
    <recommendedName>
        <fullName evidence="4">Poly(3-hydroxybutyrate) depolymerase</fullName>
    </recommendedName>
</protein>